<evidence type="ECO:0008006" key="4">
    <source>
        <dbReference type="Google" id="ProtNLM"/>
    </source>
</evidence>
<dbReference type="Proteomes" id="UP001203410">
    <property type="component" value="Unassembled WGS sequence"/>
</dbReference>
<feature type="chain" id="PRO_5045569132" description="Peptidase M1 membrane alanine aminopeptidase domain-containing protein" evidence="1">
    <location>
        <begin position="20"/>
        <end position="457"/>
    </location>
</feature>
<accession>A0ABT0RW05</accession>
<feature type="signal peptide" evidence="1">
    <location>
        <begin position="1"/>
        <end position="19"/>
    </location>
</feature>
<proteinExistence type="predicted"/>
<evidence type="ECO:0000313" key="3">
    <source>
        <dbReference type="Proteomes" id="UP001203410"/>
    </source>
</evidence>
<evidence type="ECO:0000256" key="1">
    <source>
        <dbReference type="SAM" id="SignalP"/>
    </source>
</evidence>
<keyword evidence="1" id="KW-0732">Signal</keyword>
<dbReference type="SUPFAM" id="SSF55486">
    <property type="entry name" value="Metalloproteases ('zincins'), catalytic domain"/>
    <property type="match status" value="1"/>
</dbReference>
<name>A0ABT0RW05_9SPHN</name>
<sequence>MRFAALVLGFLAVSAPAMATPEIIAWADVNRDGDQWTVEYRLEEKAPVWAFTRSDVPRVKRESWRLRSMEVLTPGVSLKRVGHYDVLVAAKGNVPKKVRLRFKPFTEDIETSYDAALAFTDGSVALYNQQFKLVPMRSLAEAESAPIDSGELPLAIHPTYISFRDKAGPVLAQGTRKPFAITRDDDAYVLFGRANPVTGAALTSVIDPGLPKWLSNYMLATMPGILAGYAAKMGPPPVGQPMLMASWAGPTSGVTSMGGSVLPGTVVMTFEGEGVTQPNPAIENGVRWFVAHEGAHFWLGQKVMYSTPRESWITEGGADLLAIRAVAAADSGYDARKRLGEARDECLPLLAKGGVASANERGDHRTYYACGAIIALAAEQASGGDFAGFVKALIERHGGDNIVTRAEWLSLLEERAPGTSAEVSALLDGPIADVPASLDRFIAKTGIAHLLPAGTTP</sequence>
<comment type="caution">
    <text evidence="2">The sequence shown here is derived from an EMBL/GenBank/DDBJ whole genome shotgun (WGS) entry which is preliminary data.</text>
</comment>
<dbReference type="EMBL" id="JAMGBA010000002">
    <property type="protein sequence ID" value="MCL6699131.1"/>
    <property type="molecule type" value="Genomic_DNA"/>
</dbReference>
<gene>
    <name evidence="2" type="ORF">LZ496_10115</name>
</gene>
<dbReference type="InterPro" id="IPR027268">
    <property type="entry name" value="Peptidase_M4/M1_CTD_sf"/>
</dbReference>
<dbReference type="Gene3D" id="1.10.390.10">
    <property type="entry name" value="Neutral Protease Domain 2"/>
    <property type="match status" value="1"/>
</dbReference>
<organism evidence="2 3">
    <name type="scientific">Sphingomonas caseinilyticus</name>
    <dbReference type="NCBI Taxonomy" id="2908205"/>
    <lineage>
        <taxon>Bacteria</taxon>
        <taxon>Pseudomonadati</taxon>
        <taxon>Pseudomonadota</taxon>
        <taxon>Alphaproteobacteria</taxon>
        <taxon>Sphingomonadales</taxon>
        <taxon>Sphingomonadaceae</taxon>
        <taxon>Sphingomonas</taxon>
    </lineage>
</organism>
<reference evidence="2 3" key="1">
    <citation type="submission" date="2022-05" db="EMBL/GenBank/DDBJ databases">
        <authorList>
            <person name="Jo J.-H."/>
            <person name="Im W.-T."/>
        </authorList>
    </citation>
    <scope>NUCLEOTIDE SEQUENCE [LARGE SCALE GENOMIC DNA]</scope>
    <source>
        <strain evidence="2 3">NSE70-1</strain>
    </source>
</reference>
<protein>
    <recommendedName>
        <fullName evidence="4">Peptidase M1 membrane alanine aminopeptidase domain-containing protein</fullName>
    </recommendedName>
</protein>
<evidence type="ECO:0000313" key="2">
    <source>
        <dbReference type="EMBL" id="MCL6699131.1"/>
    </source>
</evidence>
<keyword evidence="3" id="KW-1185">Reference proteome</keyword>
<dbReference type="RefSeq" id="WP_249904515.1">
    <property type="nucleotide sequence ID" value="NZ_JAMGBA010000002.1"/>
</dbReference>